<gene>
    <name evidence="7" type="ORF">HHJ78_07595</name>
</gene>
<dbReference type="PANTHER" id="PTHR42792:SF2">
    <property type="entry name" value="FLAGELLIN"/>
    <property type="match status" value="1"/>
</dbReference>
<dbReference type="PANTHER" id="PTHR42792">
    <property type="entry name" value="FLAGELLIN"/>
    <property type="match status" value="1"/>
</dbReference>
<dbReference type="SUPFAM" id="SSF64518">
    <property type="entry name" value="Phase 1 flagellin"/>
    <property type="match status" value="1"/>
</dbReference>
<accession>A0A7Y0U1U2</accession>
<evidence type="ECO:0000313" key="8">
    <source>
        <dbReference type="Proteomes" id="UP000578252"/>
    </source>
</evidence>
<dbReference type="InterPro" id="IPR046358">
    <property type="entry name" value="Flagellin_C"/>
</dbReference>
<keyword evidence="3 4" id="KW-0975">Bacterial flagellum</keyword>
<evidence type="ECO:0000313" key="7">
    <source>
        <dbReference type="EMBL" id="NMW65393.1"/>
    </source>
</evidence>
<comment type="similarity">
    <text evidence="1 4">Belongs to the bacterial flagellin family.</text>
</comment>
<keyword evidence="4" id="KW-0964">Secreted</keyword>
<evidence type="ECO:0000259" key="6">
    <source>
        <dbReference type="Pfam" id="PF00700"/>
    </source>
</evidence>
<protein>
    <recommendedName>
        <fullName evidence="2 4">Flagellin</fullName>
    </recommendedName>
</protein>
<dbReference type="Pfam" id="PF00669">
    <property type="entry name" value="Flagellin_N"/>
    <property type="match status" value="1"/>
</dbReference>
<evidence type="ECO:0000256" key="1">
    <source>
        <dbReference type="ARBA" id="ARBA00005709"/>
    </source>
</evidence>
<organism evidence="7 8">
    <name type="scientific">Mobiluncus mulieris</name>
    <dbReference type="NCBI Taxonomy" id="2052"/>
    <lineage>
        <taxon>Bacteria</taxon>
        <taxon>Bacillati</taxon>
        <taxon>Actinomycetota</taxon>
        <taxon>Actinomycetes</taxon>
        <taxon>Actinomycetales</taxon>
        <taxon>Actinomycetaceae</taxon>
        <taxon>Mobiluncus</taxon>
    </lineage>
</organism>
<keyword evidence="7" id="KW-0966">Cell projection</keyword>
<feature type="domain" description="Flagellin N-terminal" evidence="5">
    <location>
        <begin position="40"/>
        <end position="176"/>
    </location>
</feature>
<dbReference type="InterPro" id="IPR001492">
    <property type="entry name" value="Flagellin"/>
</dbReference>
<evidence type="ECO:0000256" key="4">
    <source>
        <dbReference type="RuleBase" id="RU362073"/>
    </source>
</evidence>
<dbReference type="GO" id="GO:0005198">
    <property type="term" value="F:structural molecule activity"/>
    <property type="evidence" value="ECO:0007669"/>
    <property type="project" value="UniProtKB-UniRule"/>
</dbReference>
<keyword evidence="7" id="KW-0969">Cilium</keyword>
<comment type="function">
    <text evidence="4">Flagellin is the subunit protein which polymerizes to form the filaments of bacterial flagella.</text>
</comment>
<evidence type="ECO:0000256" key="2">
    <source>
        <dbReference type="ARBA" id="ARBA00020110"/>
    </source>
</evidence>
<dbReference type="GO" id="GO:0009288">
    <property type="term" value="C:bacterial-type flagellum"/>
    <property type="evidence" value="ECO:0007669"/>
    <property type="project" value="UniProtKB-SubCell"/>
</dbReference>
<dbReference type="EMBL" id="JABCUR010000006">
    <property type="protein sequence ID" value="NMW65393.1"/>
    <property type="molecule type" value="Genomic_DNA"/>
</dbReference>
<dbReference type="PRINTS" id="PR00207">
    <property type="entry name" value="FLAGELLIN"/>
</dbReference>
<dbReference type="AlphaFoldDB" id="A0A7Y0U1U2"/>
<dbReference type="InterPro" id="IPR001029">
    <property type="entry name" value="Flagellin_N"/>
</dbReference>
<comment type="caution">
    <text evidence="7">The sequence shown here is derived from an EMBL/GenBank/DDBJ whole genome shotgun (WGS) entry which is preliminary data.</text>
</comment>
<sequence length="562" mass="60137">MFPIGAPIGVIVRQEAWRRTSSQQVAGWLQSGGLKMSLSINQNIMAMNSYRNLSVTQGGLAKSLEKLSSGFRINRAADDAAGLAISEGLRSQVRGNRQAVRNTQDGISVIQTAEGALNEVHSILQRMRELAVQGANDSNSAPARDNVNTELNQLRDELERIGNVTNFNGTKLLDGTASGGNALKFQVGANGTINDRIVVDFKDADITKLSDFKTVVKESQVYKVETTAAAADGKTYRLDVGGKYIEFKGGADNYAVKKNFADALAKSGVSGHIKGITAEVTGDKKLEADTDKTLAGKYTLTIGSHKFEVTTEGGKNDAAEDIAQKLDAAVQASQDLHGKYKVSQNGGKFTVKAQDKTLKAVSVELVTDAAGAKEKNLIKDKTVGVNSGGDYEFDVANSKVSFTRTDGKAINVDNAHAFMELGADLTKNPATDKGLTAYGKDLTTVLDGNPGKELVKDNPIATALTVKDHESAQELIRVLDTKIQSVSTARANLGAIQNRFEHTITNLNVAVENLAASESRIRDTDMAQEMMQFTRNQILSQAGTSMLAQANQVPQGVLSLLR</sequence>
<dbReference type="Gene3D" id="1.20.1330.10">
    <property type="entry name" value="f41 fragment of flagellin, N-terminal domain"/>
    <property type="match status" value="2"/>
</dbReference>
<proteinExistence type="inferred from homology"/>
<dbReference type="GO" id="GO:0005576">
    <property type="term" value="C:extracellular region"/>
    <property type="evidence" value="ECO:0007669"/>
    <property type="project" value="UniProtKB-SubCell"/>
</dbReference>
<dbReference type="Pfam" id="PF00700">
    <property type="entry name" value="Flagellin_C"/>
    <property type="match status" value="1"/>
</dbReference>
<keyword evidence="7" id="KW-0282">Flagellum</keyword>
<dbReference type="InterPro" id="IPR042187">
    <property type="entry name" value="Flagellin_C_sub2"/>
</dbReference>
<feature type="domain" description="Flagellin C-terminal" evidence="6">
    <location>
        <begin position="477"/>
        <end position="561"/>
    </location>
</feature>
<comment type="subcellular location">
    <subcellularLocation>
        <location evidence="4">Secreted</location>
    </subcellularLocation>
    <subcellularLocation>
        <location evidence="4">Bacterial flagellum</location>
    </subcellularLocation>
</comment>
<name>A0A7Y0U1U2_9ACTO</name>
<reference evidence="7 8" key="1">
    <citation type="submission" date="2020-04" db="EMBL/GenBank/DDBJ databases">
        <title>Antimicrobial susceptibility and clonality of vaginal-derived multi-drug resistant Mobiluncus isolates in China.</title>
        <authorList>
            <person name="Zhang X."/>
        </authorList>
    </citation>
    <scope>NUCLEOTIDE SEQUENCE [LARGE SCALE GENOMIC DNA]</scope>
    <source>
        <strain evidence="7 8">13</strain>
    </source>
</reference>
<evidence type="ECO:0000259" key="5">
    <source>
        <dbReference type="Pfam" id="PF00669"/>
    </source>
</evidence>
<dbReference type="Proteomes" id="UP000578252">
    <property type="component" value="Unassembled WGS sequence"/>
</dbReference>
<evidence type="ECO:0000256" key="3">
    <source>
        <dbReference type="ARBA" id="ARBA00023143"/>
    </source>
</evidence>
<dbReference type="Gene3D" id="6.10.10.10">
    <property type="entry name" value="Flagellar export chaperone, C-terminal domain"/>
    <property type="match status" value="1"/>
</dbReference>
<dbReference type="Gene3D" id="3.30.70.2120">
    <property type="match status" value="1"/>
</dbReference>